<keyword evidence="3 6" id="KW-0812">Transmembrane</keyword>
<dbReference type="PANTHER" id="PTHR30250:SF11">
    <property type="entry name" value="O-ANTIGEN TRANSPORTER-RELATED"/>
    <property type="match status" value="1"/>
</dbReference>
<name>A0A7D9D236_9GAMM</name>
<gene>
    <name evidence="7" type="ORF">JTBB02_V1_70001</name>
</gene>
<dbReference type="GO" id="GO:0005886">
    <property type="term" value="C:plasma membrane"/>
    <property type="evidence" value="ECO:0007669"/>
    <property type="project" value="UniProtKB-SubCell"/>
</dbReference>
<organism evidence="7">
    <name type="scientific">uncultured Woeseiaceae bacterium</name>
    <dbReference type="NCBI Taxonomy" id="1983305"/>
    <lineage>
        <taxon>Bacteria</taxon>
        <taxon>Pseudomonadati</taxon>
        <taxon>Pseudomonadota</taxon>
        <taxon>Gammaproteobacteria</taxon>
        <taxon>Woeseiales</taxon>
        <taxon>Woeseiaceae</taxon>
        <taxon>environmental samples</taxon>
    </lineage>
</organism>
<dbReference type="Pfam" id="PF01943">
    <property type="entry name" value="Polysacc_synt"/>
    <property type="match status" value="1"/>
</dbReference>
<feature type="transmembrane region" description="Helical" evidence="6">
    <location>
        <begin position="472"/>
        <end position="491"/>
    </location>
</feature>
<feature type="transmembrane region" description="Helical" evidence="6">
    <location>
        <begin position="174"/>
        <end position="193"/>
    </location>
</feature>
<evidence type="ECO:0000256" key="2">
    <source>
        <dbReference type="ARBA" id="ARBA00022475"/>
    </source>
</evidence>
<evidence type="ECO:0000256" key="6">
    <source>
        <dbReference type="SAM" id="Phobius"/>
    </source>
</evidence>
<keyword evidence="5 6" id="KW-0472">Membrane</keyword>
<feature type="transmembrane region" description="Helical" evidence="6">
    <location>
        <begin position="345"/>
        <end position="367"/>
    </location>
</feature>
<feature type="non-terminal residue" evidence="7">
    <location>
        <position position="509"/>
    </location>
</feature>
<evidence type="ECO:0000256" key="5">
    <source>
        <dbReference type="ARBA" id="ARBA00023136"/>
    </source>
</evidence>
<dbReference type="InterPro" id="IPR050833">
    <property type="entry name" value="Poly_Biosynth_Transport"/>
</dbReference>
<evidence type="ECO:0000256" key="3">
    <source>
        <dbReference type="ARBA" id="ARBA00022692"/>
    </source>
</evidence>
<reference evidence="7" key="1">
    <citation type="submission" date="2019-07" db="EMBL/GenBank/DDBJ databases">
        <authorList>
            <person name="Weber M."/>
            <person name="Kostadinov I."/>
            <person name="Kostadinov D I."/>
        </authorList>
    </citation>
    <scope>NUCLEOTIDE SEQUENCE</scope>
    <source>
        <strain evidence="7">Gfbio:sag-sample-b02:053724c1-46a9-4a36-b237-ea2bf867836b</strain>
    </source>
</reference>
<feature type="transmembrane region" description="Helical" evidence="6">
    <location>
        <begin position="415"/>
        <end position="435"/>
    </location>
</feature>
<keyword evidence="2" id="KW-1003">Cell membrane</keyword>
<dbReference type="InterPro" id="IPR002797">
    <property type="entry name" value="Polysacc_synth"/>
</dbReference>
<feature type="transmembrane region" description="Helical" evidence="6">
    <location>
        <begin position="319"/>
        <end position="339"/>
    </location>
</feature>
<feature type="transmembrane region" description="Helical" evidence="6">
    <location>
        <begin position="388"/>
        <end position="409"/>
    </location>
</feature>
<keyword evidence="4 6" id="KW-1133">Transmembrane helix</keyword>
<feature type="transmembrane region" description="Helical" evidence="6">
    <location>
        <begin position="31"/>
        <end position="51"/>
    </location>
</feature>
<proteinExistence type="predicted"/>
<protein>
    <submittedName>
        <fullName evidence="7">Uncharacterized protein</fullName>
    </submittedName>
</protein>
<dbReference type="AlphaFoldDB" id="A0A7D9D236"/>
<feature type="transmembrane region" description="Helical" evidence="6">
    <location>
        <begin position="281"/>
        <end position="298"/>
    </location>
</feature>
<feature type="transmembrane region" description="Helical" evidence="6">
    <location>
        <begin position="99"/>
        <end position="124"/>
    </location>
</feature>
<feature type="transmembrane region" description="Helical" evidence="6">
    <location>
        <begin position="447"/>
        <end position="466"/>
    </location>
</feature>
<feature type="transmembrane region" description="Helical" evidence="6">
    <location>
        <begin position="199"/>
        <end position="217"/>
    </location>
</feature>
<evidence type="ECO:0000256" key="1">
    <source>
        <dbReference type="ARBA" id="ARBA00004651"/>
    </source>
</evidence>
<evidence type="ECO:0000256" key="4">
    <source>
        <dbReference type="ARBA" id="ARBA00022989"/>
    </source>
</evidence>
<dbReference type="PANTHER" id="PTHR30250">
    <property type="entry name" value="PST FAMILY PREDICTED COLANIC ACID TRANSPORTER"/>
    <property type="match status" value="1"/>
</dbReference>
<accession>A0A7D9D236</accession>
<sequence>MSDSPKQNYEKKEAPLCTITEGGEKSLSNSILYLLQMGVVNIFPLISIPIITNRLSLAEYGIFALVQVYATIAIGIVNFGMTTGYERNYFVYEECPEKLGALLSTVAAFVAFTTSLLILITFLWGSKISILLFGQEQYRELLTLVLVSSGLTNLTNYYLFYLKNKGLAGSYSKIAISKSLLNFTFMLLLLLYFDLGLISLGYAMFGSSLIVSLFSLYRKITDTKNILNKLLLYDVLKISLPLTPKILFGSLGTQFDKMMLGMLSAFGGVAVYSIGQKISYLVFQFMTALDLVFIPGVYRRLFVGEDKEAREDNESNLSVGSYLTPFAYISIFFALQFVLFSEELFFLLLPETYADGVIIVVIFSVYYANMFFGKIAGTQLIYAKKSHITSLLTLVGIVLNVSMNIPMIIKWGIYGAAWATFISGMVMTVLFYRVAQHYIKVDWEWKPMGFMYGLIVIATIFVLVFYLDFVVAPYWIVLGCKVLIVCIYLYGGTKIGVVTRSNLSHSYLT</sequence>
<dbReference type="EMBL" id="LR633966">
    <property type="protein sequence ID" value="VUX54980.1"/>
    <property type="molecule type" value="Genomic_DNA"/>
</dbReference>
<comment type="subcellular location">
    <subcellularLocation>
        <location evidence="1">Cell membrane</location>
        <topology evidence="1">Multi-pass membrane protein</topology>
    </subcellularLocation>
</comment>
<evidence type="ECO:0000313" key="7">
    <source>
        <dbReference type="EMBL" id="VUX54980.1"/>
    </source>
</evidence>
<feature type="transmembrane region" description="Helical" evidence="6">
    <location>
        <begin position="144"/>
        <end position="162"/>
    </location>
</feature>
<feature type="transmembrane region" description="Helical" evidence="6">
    <location>
        <begin position="57"/>
        <end position="79"/>
    </location>
</feature>